<evidence type="ECO:0000313" key="2">
    <source>
        <dbReference type="Proteomes" id="UP000321234"/>
    </source>
</evidence>
<reference evidence="1 2" key="1">
    <citation type="submission" date="2019-07" db="EMBL/GenBank/DDBJ databases">
        <title>Quadrisphaera sp. strain DD2A genome sequencing and assembly.</title>
        <authorList>
            <person name="Kim I."/>
        </authorList>
    </citation>
    <scope>NUCLEOTIDE SEQUENCE [LARGE SCALE GENOMIC DNA]</scope>
    <source>
        <strain evidence="1 2">DD2A</strain>
    </source>
</reference>
<gene>
    <name evidence="1" type="ORF">FMM08_21040</name>
</gene>
<protein>
    <submittedName>
        <fullName evidence="1">Tetratricopeptide repeat protein</fullName>
    </submittedName>
</protein>
<sequence length="136" mass="14292">MSSDPGAPSGGAYEWLQRGLALLASGDAEAAAVLLERANRDQPGSASVLEALARAQFDAGRVGEAASTFSALVEVAPDSDYARFGLGLSLSRLDRFPEAVEQLALAVAMRPDRPEYRDSLTQARATLRARKEATGG</sequence>
<dbReference type="EMBL" id="VKAC01000017">
    <property type="protein sequence ID" value="TXR51753.1"/>
    <property type="molecule type" value="Genomic_DNA"/>
</dbReference>
<dbReference type="AlphaFoldDB" id="A0A5C8Z3F4"/>
<dbReference type="Proteomes" id="UP000321234">
    <property type="component" value="Unassembled WGS sequence"/>
</dbReference>
<keyword evidence="2" id="KW-1185">Reference proteome</keyword>
<name>A0A5C8Z3F4_9ACTN</name>
<dbReference type="SUPFAM" id="SSF48452">
    <property type="entry name" value="TPR-like"/>
    <property type="match status" value="1"/>
</dbReference>
<organism evidence="1 2">
    <name type="scientific">Quadrisphaera setariae</name>
    <dbReference type="NCBI Taxonomy" id="2593304"/>
    <lineage>
        <taxon>Bacteria</taxon>
        <taxon>Bacillati</taxon>
        <taxon>Actinomycetota</taxon>
        <taxon>Actinomycetes</taxon>
        <taxon>Kineosporiales</taxon>
        <taxon>Kineosporiaceae</taxon>
        <taxon>Quadrisphaera</taxon>
    </lineage>
</organism>
<dbReference type="RefSeq" id="WP_147928314.1">
    <property type="nucleotide sequence ID" value="NZ_VKAC01000017.1"/>
</dbReference>
<dbReference type="OrthoDB" id="5243764at2"/>
<dbReference type="Pfam" id="PF14559">
    <property type="entry name" value="TPR_19"/>
    <property type="match status" value="1"/>
</dbReference>
<evidence type="ECO:0000313" key="1">
    <source>
        <dbReference type="EMBL" id="TXR51753.1"/>
    </source>
</evidence>
<proteinExistence type="predicted"/>
<accession>A0A5C8Z3F4</accession>
<comment type="caution">
    <text evidence="1">The sequence shown here is derived from an EMBL/GenBank/DDBJ whole genome shotgun (WGS) entry which is preliminary data.</text>
</comment>
<dbReference type="InterPro" id="IPR011990">
    <property type="entry name" value="TPR-like_helical_dom_sf"/>
</dbReference>
<dbReference type="Gene3D" id="1.25.40.10">
    <property type="entry name" value="Tetratricopeptide repeat domain"/>
    <property type="match status" value="1"/>
</dbReference>